<keyword evidence="9" id="KW-1185">Reference proteome</keyword>
<evidence type="ECO:0000313" key="8">
    <source>
        <dbReference type="EMBL" id="KAH9312670.1"/>
    </source>
</evidence>
<name>A0AA38FYC6_TAXCH</name>
<keyword evidence="6" id="KW-0413">Isomerase</keyword>
<protein>
    <recommendedName>
        <fullName evidence="4">UDP-glucose 4-epimerase</fullName>
        <ecNumber evidence="4">5.1.3.2</ecNumber>
    </recommendedName>
</protein>
<dbReference type="GO" id="GO:0003978">
    <property type="term" value="F:UDP-glucose 4-epimerase activity"/>
    <property type="evidence" value="ECO:0007669"/>
    <property type="project" value="UniProtKB-EC"/>
</dbReference>
<dbReference type="GO" id="GO:0005829">
    <property type="term" value="C:cytosol"/>
    <property type="evidence" value="ECO:0007669"/>
    <property type="project" value="TreeGrafter"/>
</dbReference>
<dbReference type="EMBL" id="JAHRHJ020000006">
    <property type="protein sequence ID" value="KAH9312670.1"/>
    <property type="molecule type" value="Genomic_DNA"/>
</dbReference>
<dbReference type="Pfam" id="PF16363">
    <property type="entry name" value="GDP_Man_Dehyd"/>
    <property type="match status" value="1"/>
</dbReference>
<dbReference type="AlphaFoldDB" id="A0AA38FYC6"/>
<dbReference type="PANTHER" id="PTHR43725:SF47">
    <property type="entry name" value="UDP-GLUCOSE 4-EPIMERASE"/>
    <property type="match status" value="1"/>
</dbReference>
<dbReference type="Proteomes" id="UP000824469">
    <property type="component" value="Unassembled WGS sequence"/>
</dbReference>
<evidence type="ECO:0000256" key="5">
    <source>
        <dbReference type="ARBA" id="ARBA00023027"/>
    </source>
</evidence>
<accession>A0AA38FYC6</accession>
<comment type="cofactor">
    <cofactor evidence="2">
        <name>NAD(+)</name>
        <dbReference type="ChEBI" id="CHEBI:57540"/>
    </cofactor>
</comment>
<comment type="catalytic activity">
    <reaction evidence="1">
        <text>UDP-alpha-D-glucose = UDP-alpha-D-galactose</text>
        <dbReference type="Rhea" id="RHEA:22168"/>
        <dbReference type="ChEBI" id="CHEBI:58885"/>
        <dbReference type="ChEBI" id="CHEBI:66914"/>
        <dbReference type="EC" id="5.1.3.2"/>
    </reaction>
</comment>
<feature type="domain" description="NAD(P)-binding" evidence="7">
    <location>
        <begin position="13"/>
        <end position="84"/>
    </location>
</feature>
<sequence length="341" mass="38035">MGGNREDEKKSILVTGGAGYIGSHTVLQLLLGGYRVVVVDNLVNSSEEAVKRVAELAGEYAGNLTFHQVDLRDKEAVEKVFSSDKVPRDTKIVTSVTIPSACSLGFHKGCDLMLHMVHGLGGRDGNMFRLFGRLFHGGHNQSQREALEGIIEIVRRHNPSESFPGVSQRLGLVIYVFRKLERLQKVRVSAFQEAGEPKDREIELAAAARELRKLKAIYEALEREPVLGSSSEEKKSCGKLMEEEILIGEDIEEQNLFLKKGDGNGEKVELHCGRPSTVVSSSSKRLRNLERFKLDKHQAQREDETLFKKIRLGRSMLLRPCARRYCRRGKETAAEAGHSGV</sequence>
<organism evidence="8 9">
    <name type="scientific">Taxus chinensis</name>
    <name type="common">Chinese yew</name>
    <name type="synonym">Taxus wallichiana var. chinensis</name>
    <dbReference type="NCBI Taxonomy" id="29808"/>
    <lineage>
        <taxon>Eukaryota</taxon>
        <taxon>Viridiplantae</taxon>
        <taxon>Streptophyta</taxon>
        <taxon>Embryophyta</taxon>
        <taxon>Tracheophyta</taxon>
        <taxon>Spermatophyta</taxon>
        <taxon>Pinopsida</taxon>
        <taxon>Pinidae</taxon>
        <taxon>Conifers II</taxon>
        <taxon>Cupressales</taxon>
        <taxon>Taxaceae</taxon>
        <taxon>Taxus</taxon>
    </lineage>
</organism>
<evidence type="ECO:0000256" key="3">
    <source>
        <dbReference type="ARBA" id="ARBA00004947"/>
    </source>
</evidence>
<reference evidence="8 9" key="1">
    <citation type="journal article" date="2021" name="Nat. Plants">
        <title>The Taxus genome provides insights into paclitaxel biosynthesis.</title>
        <authorList>
            <person name="Xiong X."/>
            <person name="Gou J."/>
            <person name="Liao Q."/>
            <person name="Li Y."/>
            <person name="Zhou Q."/>
            <person name="Bi G."/>
            <person name="Li C."/>
            <person name="Du R."/>
            <person name="Wang X."/>
            <person name="Sun T."/>
            <person name="Guo L."/>
            <person name="Liang H."/>
            <person name="Lu P."/>
            <person name="Wu Y."/>
            <person name="Zhang Z."/>
            <person name="Ro D.K."/>
            <person name="Shang Y."/>
            <person name="Huang S."/>
            <person name="Yan J."/>
        </authorList>
    </citation>
    <scope>NUCLEOTIDE SEQUENCE [LARGE SCALE GENOMIC DNA]</scope>
    <source>
        <strain evidence="8">Ta-2019</strain>
    </source>
</reference>
<evidence type="ECO:0000259" key="7">
    <source>
        <dbReference type="Pfam" id="PF16363"/>
    </source>
</evidence>
<dbReference type="GO" id="GO:0005996">
    <property type="term" value="P:monosaccharide metabolic process"/>
    <property type="evidence" value="ECO:0007669"/>
    <property type="project" value="TreeGrafter"/>
</dbReference>
<dbReference type="PANTHER" id="PTHR43725">
    <property type="entry name" value="UDP-GLUCOSE 4-EPIMERASE"/>
    <property type="match status" value="1"/>
</dbReference>
<comment type="pathway">
    <text evidence="3">Carbohydrate metabolism; galactose metabolism.</text>
</comment>
<dbReference type="SUPFAM" id="SSF51735">
    <property type="entry name" value="NAD(P)-binding Rossmann-fold domains"/>
    <property type="match status" value="1"/>
</dbReference>
<evidence type="ECO:0000256" key="1">
    <source>
        <dbReference type="ARBA" id="ARBA00000083"/>
    </source>
</evidence>
<evidence type="ECO:0000256" key="4">
    <source>
        <dbReference type="ARBA" id="ARBA00013189"/>
    </source>
</evidence>
<dbReference type="InterPro" id="IPR036291">
    <property type="entry name" value="NAD(P)-bd_dom_sf"/>
</dbReference>
<dbReference type="Gene3D" id="3.40.50.720">
    <property type="entry name" value="NAD(P)-binding Rossmann-like Domain"/>
    <property type="match status" value="1"/>
</dbReference>
<comment type="caution">
    <text evidence="8">The sequence shown here is derived from an EMBL/GenBank/DDBJ whole genome shotgun (WGS) entry which is preliminary data.</text>
</comment>
<evidence type="ECO:0000313" key="9">
    <source>
        <dbReference type="Proteomes" id="UP000824469"/>
    </source>
</evidence>
<evidence type="ECO:0000256" key="6">
    <source>
        <dbReference type="ARBA" id="ARBA00023235"/>
    </source>
</evidence>
<gene>
    <name evidence="8" type="ORF">KI387_027705</name>
</gene>
<dbReference type="InterPro" id="IPR016040">
    <property type="entry name" value="NAD(P)-bd_dom"/>
</dbReference>
<keyword evidence="5" id="KW-0520">NAD</keyword>
<proteinExistence type="predicted"/>
<evidence type="ECO:0000256" key="2">
    <source>
        <dbReference type="ARBA" id="ARBA00001911"/>
    </source>
</evidence>
<dbReference type="EC" id="5.1.3.2" evidence="4"/>